<evidence type="ECO:0000313" key="4">
    <source>
        <dbReference type="Proteomes" id="UP000179616"/>
    </source>
</evidence>
<keyword evidence="3" id="KW-0255">Endonuclease</keyword>
<comment type="caution">
    <text evidence="3">The sequence shown here is derived from an EMBL/GenBank/DDBJ whole genome shotgun (WGS) entry which is preliminary data.</text>
</comment>
<dbReference type="CDD" id="cd00085">
    <property type="entry name" value="HNHc"/>
    <property type="match status" value="1"/>
</dbReference>
<dbReference type="STRING" id="948102.BKG76_11845"/>
<dbReference type="Proteomes" id="UP000179616">
    <property type="component" value="Unassembled WGS sequence"/>
</dbReference>
<dbReference type="OrthoDB" id="5242272at2"/>
<dbReference type="SMART" id="SM00507">
    <property type="entry name" value="HNHc"/>
    <property type="match status" value="1"/>
</dbReference>
<dbReference type="InterPro" id="IPR003870">
    <property type="entry name" value="DUF222"/>
</dbReference>
<organism evidence="3 4">
    <name type="scientific">Mycobacteroides franklinii</name>
    <dbReference type="NCBI Taxonomy" id="948102"/>
    <lineage>
        <taxon>Bacteria</taxon>
        <taxon>Bacillati</taxon>
        <taxon>Actinomycetota</taxon>
        <taxon>Actinomycetes</taxon>
        <taxon>Mycobacteriales</taxon>
        <taxon>Mycobacteriaceae</taxon>
        <taxon>Mycobacteroides</taxon>
    </lineage>
</organism>
<feature type="compositionally biased region" description="Basic and acidic residues" evidence="1">
    <location>
        <begin position="408"/>
        <end position="429"/>
    </location>
</feature>
<accession>A0A1S1LB88</accession>
<dbReference type="AlphaFoldDB" id="A0A1S1LB88"/>
<evidence type="ECO:0000259" key="2">
    <source>
        <dbReference type="SMART" id="SM00507"/>
    </source>
</evidence>
<gene>
    <name evidence="3" type="ORF">BKG76_11845</name>
</gene>
<feature type="domain" description="HNH nuclease" evidence="2">
    <location>
        <begin position="310"/>
        <end position="362"/>
    </location>
</feature>
<evidence type="ECO:0000256" key="1">
    <source>
        <dbReference type="SAM" id="MobiDB-lite"/>
    </source>
</evidence>
<dbReference type="InterPro" id="IPR003615">
    <property type="entry name" value="HNH_nuc"/>
</dbReference>
<dbReference type="GeneID" id="57167491"/>
<proteinExistence type="predicted"/>
<name>A0A1S1LB88_9MYCO</name>
<dbReference type="EMBL" id="MLIK01000019">
    <property type="protein sequence ID" value="OHU21340.1"/>
    <property type="molecule type" value="Genomic_DNA"/>
</dbReference>
<reference evidence="3 4" key="1">
    <citation type="submission" date="2016-10" db="EMBL/GenBank/DDBJ databases">
        <title>Evaluation of Human, Veterinary and Environmental Mycobacterium chelonae Isolates by Core Genome Phylogenomic Analysis, Targeted Gene Comparison, and Anti-microbial Susceptibility Patterns: A Tale of Mistaken Identities.</title>
        <authorList>
            <person name="Fogelson S.B."/>
            <person name="Camus A.C."/>
            <person name="Lorenz W."/>
            <person name="Vasireddy R."/>
            <person name="Vasireddy S."/>
            <person name="Smith T."/>
            <person name="Brown-Elliott B.A."/>
            <person name="Wallace R.J.Jr."/>
            <person name="Hasan N.A."/>
            <person name="Reischl U."/>
            <person name="Sanchez S."/>
        </authorList>
    </citation>
    <scope>NUCLEOTIDE SEQUENCE [LARGE SCALE GENOMIC DNA]</scope>
    <source>
        <strain evidence="3 4">1559</strain>
    </source>
</reference>
<dbReference type="GO" id="GO:0004519">
    <property type="term" value="F:endonuclease activity"/>
    <property type="evidence" value="ECO:0007669"/>
    <property type="project" value="UniProtKB-KW"/>
</dbReference>
<keyword evidence="3" id="KW-0540">Nuclease</keyword>
<sequence>MFDSLPDGDLIDVITSAQRTEAQACARKLSAIGVLVDRHADLDRPDERDRHPLDRWDRVAAEIAAAQGITQALASSQMRHAQVLRHRLRAVAERFATGDLDFRTVALIVNRTELLDDDTVVTQVDAAIVQALPRWTRWSQRRITAALDALVLRFDQDALRRNRSANEGRHIEIRPLGNGEPVAEIWGTLQATHAVALDKRLDLLAASVCPADPRTKAQRRADAVGALTRGLDRMRCTCGHPNCSGRDVADVSMVVNVVLNQSTLDGRDDLPAYVPGFGVLAAEQARTATTGARTRTLSDSRSTGYRPSPGLAAFVRSRDQLCRFPGCEAIAGRADIDHTVPWATAGPTTGINLKALCRKHHLLKTFGGWTEIQESDGTVVWKAPTGHAYATTPASLFLFPALTRPRTRKQERDQRRHSERNLNRQERLQREAAVTALAAKDPPPF</sequence>
<evidence type="ECO:0000313" key="3">
    <source>
        <dbReference type="EMBL" id="OHU21340.1"/>
    </source>
</evidence>
<feature type="region of interest" description="Disordered" evidence="1">
    <location>
        <begin position="405"/>
        <end position="429"/>
    </location>
</feature>
<dbReference type="Pfam" id="PF02720">
    <property type="entry name" value="DUF222"/>
    <property type="match status" value="1"/>
</dbReference>
<dbReference type="RefSeq" id="WP_070937806.1">
    <property type="nucleotide sequence ID" value="NZ_MLIK01000019.1"/>
</dbReference>
<protein>
    <submittedName>
        <fullName evidence="3">HNH endonuclease</fullName>
    </submittedName>
</protein>
<keyword evidence="3" id="KW-0378">Hydrolase</keyword>